<evidence type="ECO:0000256" key="2">
    <source>
        <dbReference type="ARBA" id="ARBA00022723"/>
    </source>
</evidence>
<dbReference type="SUPFAM" id="SSF53098">
    <property type="entry name" value="Ribonuclease H-like"/>
    <property type="match status" value="1"/>
</dbReference>
<reference evidence="6" key="1">
    <citation type="submission" date="2022-11" db="EMBL/GenBank/DDBJ databases">
        <authorList>
            <person name="Morgan W.R."/>
            <person name="Tartar A."/>
        </authorList>
    </citation>
    <scope>NUCLEOTIDE SEQUENCE</scope>
    <source>
        <strain evidence="6">ARSEF 373</strain>
    </source>
</reference>
<comment type="subcellular location">
    <subcellularLocation>
        <location evidence="1">Nucleus</location>
    </subcellularLocation>
</comment>
<dbReference type="GO" id="GO:0005634">
    <property type="term" value="C:nucleus"/>
    <property type="evidence" value="ECO:0007669"/>
    <property type="project" value="UniProtKB-SubCell"/>
</dbReference>
<name>A0AAV2YUZ0_9STRA</name>
<comment type="caution">
    <text evidence="6">The sequence shown here is derived from an EMBL/GenBank/DDBJ whole genome shotgun (WGS) entry which is preliminary data.</text>
</comment>
<keyword evidence="7" id="KW-1185">Reference proteome</keyword>
<evidence type="ECO:0008006" key="8">
    <source>
        <dbReference type="Google" id="ProtNLM"/>
    </source>
</evidence>
<dbReference type="AlphaFoldDB" id="A0AAV2YUZ0"/>
<organism evidence="6 7">
    <name type="scientific">Lagenidium giganteum</name>
    <dbReference type="NCBI Taxonomy" id="4803"/>
    <lineage>
        <taxon>Eukaryota</taxon>
        <taxon>Sar</taxon>
        <taxon>Stramenopiles</taxon>
        <taxon>Oomycota</taxon>
        <taxon>Peronosporomycetes</taxon>
        <taxon>Pythiales</taxon>
        <taxon>Pythiaceae</taxon>
    </lineage>
</organism>
<evidence type="ECO:0000256" key="1">
    <source>
        <dbReference type="ARBA" id="ARBA00004123"/>
    </source>
</evidence>
<dbReference type="GO" id="GO:0008270">
    <property type="term" value="F:zinc ion binding"/>
    <property type="evidence" value="ECO:0007669"/>
    <property type="project" value="UniProtKB-KW"/>
</dbReference>
<evidence type="ECO:0000256" key="3">
    <source>
        <dbReference type="ARBA" id="ARBA00022771"/>
    </source>
</evidence>
<protein>
    <recommendedName>
        <fullName evidence="8">DUF659 domain-containing protein</fullName>
    </recommendedName>
</protein>
<dbReference type="InterPro" id="IPR052035">
    <property type="entry name" value="ZnF_BED_domain_contain"/>
</dbReference>
<keyword evidence="2" id="KW-0479">Metal-binding</keyword>
<keyword evidence="4" id="KW-0862">Zinc</keyword>
<dbReference type="PANTHER" id="PTHR46481">
    <property type="entry name" value="ZINC FINGER BED DOMAIN-CONTAINING PROTEIN 4"/>
    <property type="match status" value="1"/>
</dbReference>
<evidence type="ECO:0000313" key="6">
    <source>
        <dbReference type="EMBL" id="DAZ96404.1"/>
    </source>
</evidence>
<evidence type="ECO:0000256" key="4">
    <source>
        <dbReference type="ARBA" id="ARBA00022833"/>
    </source>
</evidence>
<sequence length="136" mass="15148">MVFNLHYIDKDFVSHGWPLEVQEFPGMHTSQLIATTIGDIIQRWCLDKSRCTLLLRDGALNAIAAARIVGVMYSSCIAHSIHLVVGGALIQSKQLQPCLDGMRAVVNIFRGLATKFRRSPKAKHCFERIQVQTGIS</sequence>
<dbReference type="InterPro" id="IPR012337">
    <property type="entry name" value="RNaseH-like_sf"/>
</dbReference>
<dbReference type="Proteomes" id="UP001146120">
    <property type="component" value="Unassembled WGS sequence"/>
</dbReference>
<dbReference type="PANTHER" id="PTHR46481:SF10">
    <property type="entry name" value="ZINC FINGER BED DOMAIN-CONTAINING PROTEIN 39"/>
    <property type="match status" value="1"/>
</dbReference>
<evidence type="ECO:0000313" key="7">
    <source>
        <dbReference type="Proteomes" id="UP001146120"/>
    </source>
</evidence>
<gene>
    <name evidence="6" type="ORF">N0F65_012485</name>
</gene>
<reference evidence="6" key="2">
    <citation type="journal article" date="2023" name="Microbiol Resour">
        <title>Decontamination and Annotation of the Draft Genome Sequence of the Oomycete Lagenidium giganteum ARSEF 373.</title>
        <authorList>
            <person name="Morgan W.R."/>
            <person name="Tartar A."/>
        </authorList>
    </citation>
    <scope>NUCLEOTIDE SEQUENCE</scope>
    <source>
        <strain evidence="6">ARSEF 373</strain>
    </source>
</reference>
<dbReference type="EMBL" id="DAKRPA010000168">
    <property type="protein sequence ID" value="DAZ96404.1"/>
    <property type="molecule type" value="Genomic_DNA"/>
</dbReference>
<accession>A0AAV2YUZ0</accession>
<evidence type="ECO:0000256" key="5">
    <source>
        <dbReference type="ARBA" id="ARBA00023242"/>
    </source>
</evidence>
<keyword evidence="5" id="KW-0539">Nucleus</keyword>
<keyword evidence="3" id="KW-0863">Zinc-finger</keyword>
<proteinExistence type="predicted"/>